<dbReference type="SUPFAM" id="SSF55816">
    <property type="entry name" value="5'-nucleotidase (syn. UDP-sugar hydrolase), C-terminal domain"/>
    <property type="match status" value="1"/>
</dbReference>
<dbReference type="GO" id="GO:0009166">
    <property type="term" value="P:nucleotide catabolic process"/>
    <property type="evidence" value="ECO:0007669"/>
    <property type="project" value="InterPro"/>
</dbReference>
<dbReference type="PANTHER" id="PTHR11575:SF46">
    <property type="entry name" value="PROTEIN USHA"/>
    <property type="match status" value="1"/>
</dbReference>
<evidence type="ECO:0000259" key="6">
    <source>
        <dbReference type="Pfam" id="PF00149"/>
    </source>
</evidence>
<dbReference type="NCBIfam" id="NF007109">
    <property type="entry name" value="PRK09558.1"/>
    <property type="match status" value="1"/>
</dbReference>
<name>A0A5R9Q6Z2_9GAMM</name>
<dbReference type="InterPro" id="IPR036907">
    <property type="entry name" value="5'-Nucleotdase_C_sf"/>
</dbReference>
<dbReference type="InterPro" id="IPR004843">
    <property type="entry name" value="Calcineurin-like_PHP"/>
</dbReference>
<evidence type="ECO:0000256" key="5">
    <source>
        <dbReference type="RuleBase" id="RU362119"/>
    </source>
</evidence>
<dbReference type="EC" id="3.6.1.45" evidence="8"/>
<keyword evidence="3 5" id="KW-0732">Signal</keyword>
<dbReference type="InterPro" id="IPR006146">
    <property type="entry name" value="5'-Nucleotdase_CS"/>
</dbReference>
<dbReference type="SUPFAM" id="SSF56300">
    <property type="entry name" value="Metallo-dependent phosphatases"/>
    <property type="match status" value="1"/>
</dbReference>
<evidence type="ECO:0000256" key="2">
    <source>
        <dbReference type="ARBA" id="ARBA00022723"/>
    </source>
</evidence>
<dbReference type="InterPro" id="IPR029052">
    <property type="entry name" value="Metallo-depent_PP-like"/>
</dbReference>
<dbReference type="RefSeq" id="WP_138479516.1">
    <property type="nucleotide sequence ID" value="NZ_PPSW01000007.1"/>
</dbReference>
<dbReference type="GO" id="GO:0030288">
    <property type="term" value="C:outer membrane-bounded periplasmic space"/>
    <property type="evidence" value="ECO:0007669"/>
    <property type="project" value="TreeGrafter"/>
</dbReference>
<organism evidence="8 9">
    <name type="scientific">Pseudoalteromonas phenolica</name>
    <dbReference type="NCBI Taxonomy" id="161398"/>
    <lineage>
        <taxon>Bacteria</taxon>
        <taxon>Pseudomonadati</taxon>
        <taxon>Pseudomonadota</taxon>
        <taxon>Gammaproteobacteria</taxon>
        <taxon>Alteromonadales</taxon>
        <taxon>Pseudoalteromonadaceae</taxon>
        <taxon>Pseudoalteromonas</taxon>
    </lineage>
</organism>
<dbReference type="OrthoDB" id="9803927at2"/>
<evidence type="ECO:0000256" key="3">
    <source>
        <dbReference type="ARBA" id="ARBA00022729"/>
    </source>
</evidence>
<dbReference type="GO" id="GO:0008768">
    <property type="term" value="F:UDP-sugar diphosphatase activity"/>
    <property type="evidence" value="ECO:0007669"/>
    <property type="project" value="UniProtKB-EC"/>
</dbReference>
<dbReference type="Gene3D" id="3.90.780.10">
    <property type="entry name" value="5'-Nucleotidase, C-terminal domain"/>
    <property type="match status" value="1"/>
</dbReference>
<dbReference type="EMBL" id="PPSW01000007">
    <property type="protein sequence ID" value="TLX48276.1"/>
    <property type="molecule type" value="Genomic_DNA"/>
</dbReference>
<dbReference type="Pfam" id="PF00149">
    <property type="entry name" value="Metallophos"/>
    <property type="match status" value="1"/>
</dbReference>
<dbReference type="InterPro" id="IPR008334">
    <property type="entry name" value="5'-Nucleotdase_C"/>
</dbReference>
<keyword evidence="5 8" id="KW-0378">Hydrolase</keyword>
<dbReference type="InterPro" id="IPR006179">
    <property type="entry name" value="5_nucleotidase/apyrase"/>
</dbReference>
<feature type="chain" id="PRO_5024468764" evidence="5">
    <location>
        <begin position="20"/>
        <end position="529"/>
    </location>
</feature>
<dbReference type="GO" id="GO:0000166">
    <property type="term" value="F:nucleotide binding"/>
    <property type="evidence" value="ECO:0007669"/>
    <property type="project" value="UniProtKB-KW"/>
</dbReference>
<dbReference type="PRINTS" id="PR01607">
    <property type="entry name" value="APYRASEFAMLY"/>
</dbReference>
<comment type="similarity">
    <text evidence="1 5">Belongs to the 5'-nucleotidase family.</text>
</comment>
<comment type="caution">
    <text evidence="8">The sequence shown here is derived from an EMBL/GenBank/DDBJ whole genome shotgun (WGS) entry which is preliminary data.</text>
</comment>
<reference evidence="8 9" key="1">
    <citation type="submission" date="2018-01" db="EMBL/GenBank/DDBJ databases">
        <title>Co-occurrence of chitin degradation, pigmentation and bioactivity in marine Pseudoalteromonas.</title>
        <authorList>
            <person name="Paulsen S."/>
            <person name="Gram L."/>
            <person name="Machado H."/>
        </authorList>
    </citation>
    <scope>NUCLEOTIDE SEQUENCE [LARGE SCALE GENOMIC DNA]</scope>
    <source>
        <strain evidence="8 9">S3663</strain>
    </source>
</reference>
<dbReference type="PROSITE" id="PS00785">
    <property type="entry name" value="5_NUCLEOTIDASE_1"/>
    <property type="match status" value="1"/>
</dbReference>
<evidence type="ECO:0000256" key="4">
    <source>
        <dbReference type="ARBA" id="ARBA00022741"/>
    </source>
</evidence>
<accession>A0A5R9Q6Z2</accession>
<feature type="domain" description="Calcineurin-like phosphoesterase" evidence="6">
    <location>
        <begin position="30"/>
        <end position="250"/>
    </location>
</feature>
<dbReference type="GO" id="GO:0008253">
    <property type="term" value="F:5'-nucleotidase activity"/>
    <property type="evidence" value="ECO:0007669"/>
    <property type="project" value="UniProtKB-EC"/>
</dbReference>
<evidence type="ECO:0000313" key="8">
    <source>
        <dbReference type="EMBL" id="TLX48276.1"/>
    </source>
</evidence>
<proteinExistence type="inferred from homology"/>
<dbReference type="GO" id="GO:0046872">
    <property type="term" value="F:metal ion binding"/>
    <property type="evidence" value="ECO:0007669"/>
    <property type="project" value="UniProtKB-KW"/>
</dbReference>
<dbReference type="Pfam" id="PF02872">
    <property type="entry name" value="5_nucleotid_C"/>
    <property type="match status" value="1"/>
</dbReference>
<keyword evidence="4 5" id="KW-0547">Nucleotide-binding</keyword>
<feature type="signal peptide" evidence="5">
    <location>
        <begin position="1"/>
        <end position="19"/>
    </location>
</feature>
<feature type="domain" description="5'-Nucleotidase C-terminal" evidence="7">
    <location>
        <begin position="352"/>
        <end position="497"/>
    </location>
</feature>
<dbReference type="EC" id="3.1.3.5" evidence="8"/>
<dbReference type="Proteomes" id="UP000309186">
    <property type="component" value="Unassembled WGS sequence"/>
</dbReference>
<evidence type="ECO:0000259" key="7">
    <source>
        <dbReference type="Pfam" id="PF02872"/>
    </source>
</evidence>
<dbReference type="AlphaFoldDB" id="A0A5R9Q6Z2"/>
<dbReference type="PROSITE" id="PS00786">
    <property type="entry name" value="5_NUCLEOTIDASE_2"/>
    <property type="match status" value="1"/>
</dbReference>
<protein>
    <submittedName>
        <fullName evidence="8">Bifunctional UDP-sugar hydrolase/5'-nucleotidase</fullName>
        <ecNumber evidence="8">3.1.3.5</ecNumber>
        <ecNumber evidence="8">3.6.1.45</ecNumber>
    </submittedName>
</protein>
<evidence type="ECO:0000256" key="1">
    <source>
        <dbReference type="ARBA" id="ARBA00006654"/>
    </source>
</evidence>
<sequence length="529" mass="58668">MRKLLALSVAIALSGCATYTDQQSKAEYLTILHTNDNHGRFWQNEKGEYGMSARKTLVDRLRNKAEKNGHAVLLLSGGDINTGVPESDLQYAEPDFKGMRLLGYDAMAIGNHEFDNPLHILDKQIEWAQFPILSANILNKSDASHAYQPYSIIEKNGLKIGVIGLTTVDTVKIANPEYVGHLDFIKPSIAAKKVLNNINNKYDDIDVTIAVTHMGHYHDAKYGINAPGDVTLARELPKGALDMVIGGHSQEPVCVDTLGNPDKGFAPGKACKPDNQNGTWIMQAHEWGKYVGKAEFKIEGEKITLENYQLIPVNLRNDTGEVIGEYIPENQDMLDLLRPFQKIGKGQLDLPIGFTDAYLDGKRDTVRFKQSPLARLIIKAQKESVKADFGLISGGGIRHSIEAGEISYKDVLKVHPFKNRITAMNWIGKDLIDYLEVVTSFPIDAGAYLQYEGLSFDRKDGKLINVKINGQDLEPNKTYRMSINSYNAAGGDGYPVLVGREGFVPSERTDAEVLKAYIEKYSPIKVNEL</sequence>
<keyword evidence="2" id="KW-0479">Metal-binding</keyword>
<evidence type="ECO:0000313" key="9">
    <source>
        <dbReference type="Proteomes" id="UP000309186"/>
    </source>
</evidence>
<dbReference type="Gene3D" id="3.60.21.10">
    <property type="match status" value="1"/>
</dbReference>
<gene>
    <name evidence="8" type="primary">ushA</name>
    <name evidence="8" type="ORF">C1E24_05615</name>
</gene>
<dbReference type="PROSITE" id="PS51257">
    <property type="entry name" value="PROKAR_LIPOPROTEIN"/>
    <property type="match status" value="1"/>
</dbReference>
<dbReference type="PANTHER" id="PTHR11575">
    <property type="entry name" value="5'-NUCLEOTIDASE-RELATED"/>
    <property type="match status" value="1"/>
</dbReference>